<comment type="caution">
    <text evidence="2">The sequence shown here is derived from an EMBL/GenBank/DDBJ whole genome shotgun (WGS) entry which is preliminary data.</text>
</comment>
<dbReference type="InterPro" id="IPR024855">
    <property type="entry name" value="UNC79"/>
</dbReference>
<dbReference type="EMBL" id="CAJHNJ030000052">
    <property type="protein sequence ID" value="CAG9132701.1"/>
    <property type="molecule type" value="Genomic_DNA"/>
</dbReference>
<organism evidence="2 3">
    <name type="scientific">Plutella xylostella</name>
    <name type="common">Diamondback moth</name>
    <name type="synonym">Plutella maculipennis</name>
    <dbReference type="NCBI Taxonomy" id="51655"/>
    <lineage>
        <taxon>Eukaryota</taxon>
        <taxon>Metazoa</taxon>
        <taxon>Ecdysozoa</taxon>
        <taxon>Arthropoda</taxon>
        <taxon>Hexapoda</taxon>
        <taxon>Insecta</taxon>
        <taxon>Pterygota</taxon>
        <taxon>Neoptera</taxon>
        <taxon>Endopterygota</taxon>
        <taxon>Lepidoptera</taxon>
        <taxon>Glossata</taxon>
        <taxon>Ditrysia</taxon>
        <taxon>Yponomeutoidea</taxon>
        <taxon>Plutellidae</taxon>
        <taxon>Plutella</taxon>
    </lineage>
</organism>
<accession>A0A8S4FYZ6</accession>
<protein>
    <submittedName>
        <fullName evidence="2">(diamondback moth) hypothetical protein</fullName>
    </submittedName>
</protein>
<proteinExistence type="predicted"/>
<evidence type="ECO:0000313" key="2">
    <source>
        <dbReference type="EMBL" id="CAG9132701.1"/>
    </source>
</evidence>
<dbReference type="AlphaFoldDB" id="A0A8S4FYZ6"/>
<dbReference type="Proteomes" id="UP000653454">
    <property type="component" value="Unassembled WGS sequence"/>
</dbReference>
<dbReference type="PANTHER" id="PTHR21696:SF2">
    <property type="entry name" value="PROTEIN UNC-79 HOMOLOG"/>
    <property type="match status" value="1"/>
</dbReference>
<name>A0A8S4FYZ6_PLUXY</name>
<sequence>MALGGLALSSSRLASRSSLRFASNSKTFFCTQVTTPNLHNTQYGAPPEDDMNKFWSTSVGKFQFNIDELPQELQYIHQLLQELKSTSRPDILYQLLQCLQVLVLNAQALADHRGFLIWCQENLLIDNLWNVCDAQHSHICSVAVPILLHCVTLLWNVCDAQHSHICSVAVPIFLWNVCDAQHSHICSVAVPILLHCVTLSGGGDVFCNMIRDTFHHLTYVPTRLWNVCDAQHSHICSVAVPILLHCVTLSGGGDVFCNMIRDAFHHQDFQQRFTAVERVTIIIRFMDDSPVRSSLPLQTALATAFCYLIASMDDASVYVAQRATLYIGTIHDHAVDLLLYCLETQFDLVIVDRPMVLQSIYQLHNTLSERKILLLYCLETQFDLVIVDRPMLLLYCLETQFDLVIVDRPMLLLYCLETQFDLVIVDRPMVLQSIYQLHNTLSDRKILTWEFFLNRFEALFLEAHIRSKKNIDFANLRDLVSSDTSPDAFLYKVNRAHSALSVCSRTQHSLSALLGAKWPYKRTVSAPEPKHQHVPPQEREKVYSRQYSAPLLKRKTSRFGLGQLLAAPPQPKSNNTQDGFHSLSGRSTEDMSYMPRAVHLEETDKETTNLLVFLLMQFLSRCVLHGFFIHVDKRQDS</sequence>
<gene>
    <name evidence="2" type="ORF">PLXY2_LOCUS10988</name>
</gene>
<dbReference type="PANTHER" id="PTHR21696">
    <property type="entry name" value="PROTEIN UNC-79 HOMOLOG"/>
    <property type="match status" value="1"/>
</dbReference>
<evidence type="ECO:0000313" key="3">
    <source>
        <dbReference type="Proteomes" id="UP000653454"/>
    </source>
</evidence>
<keyword evidence="3" id="KW-1185">Reference proteome</keyword>
<reference evidence="2" key="1">
    <citation type="submission" date="2020-11" db="EMBL/GenBank/DDBJ databases">
        <authorList>
            <person name="Whiteford S."/>
        </authorList>
    </citation>
    <scope>NUCLEOTIDE SEQUENCE</scope>
</reference>
<feature type="region of interest" description="Disordered" evidence="1">
    <location>
        <begin position="566"/>
        <end position="588"/>
    </location>
</feature>
<evidence type="ECO:0000256" key="1">
    <source>
        <dbReference type="SAM" id="MobiDB-lite"/>
    </source>
</evidence>